<name>A0A1Y5SFH6_9RHOB</name>
<evidence type="ECO:0000313" key="3">
    <source>
        <dbReference type="Proteomes" id="UP000193862"/>
    </source>
</evidence>
<dbReference type="RefSeq" id="WP_085836021.1">
    <property type="nucleotide sequence ID" value="NZ_FWFS01000004.1"/>
</dbReference>
<feature type="domain" description="DUF6950" evidence="1">
    <location>
        <begin position="8"/>
        <end position="133"/>
    </location>
</feature>
<gene>
    <name evidence="2" type="ORF">AQS8620_01294</name>
</gene>
<evidence type="ECO:0000259" key="1">
    <source>
        <dbReference type="Pfam" id="PF22262"/>
    </source>
</evidence>
<dbReference type="Proteomes" id="UP000193862">
    <property type="component" value="Unassembled WGS sequence"/>
</dbReference>
<accession>A0A1Y5SFH6</accession>
<dbReference type="EMBL" id="FWFS01000004">
    <property type="protein sequence ID" value="SLN36475.1"/>
    <property type="molecule type" value="Genomic_DNA"/>
</dbReference>
<evidence type="ECO:0000313" key="2">
    <source>
        <dbReference type="EMBL" id="SLN36475.1"/>
    </source>
</evidence>
<dbReference type="AlphaFoldDB" id="A0A1Y5SFH6"/>
<protein>
    <recommendedName>
        <fullName evidence="1">DUF6950 domain-containing protein</fullName>
    </recommendedName>
</protein>
<reference evidence="2 3" key="1">
    <citation type="submission" date="2017-03" db="EMBL/GenBank/DDBJ databases">
        <authorList>
            <person name="Afonso C.L."/>
            <person name="Miller P.J."/>
            <person name="Scott M.A."/>
            <person name="Spackman E."/>
            <person name="Goraichik I."/>
            <person name="Dimitrov K.M."/>
            <person name="Suarez D.L."/>
            <person name="Swayne D.E."/>
        </authorList>
    </citation>
    <scope>NUCLEOTIDE SEQUENCE [LARGE SCALE GENOMIC DNA]</scope>
    <source>
        <strain evidence="2 3">CECT 8620</strain>
    </source>
</reference>
<keyword evidence="3" id="KW-1185">Reference proteome</keyword>
<dbReference type="Pfam" id="PF22262">
    <property type="entry name" value="DUF6950"/>
    <property type="match status" value="1"/>
</dbReference>
<dbReference type="InterPro" id="IPR053802">
    <property type="entry name" value="DUF6950"/>
</dbReference>
<proteinExistence type="predicted"/>
<sequence length="138" mass="15202">MTPLYFELHRLMCAPFEWGRSDCMTALADWILRVRGVDPLATVRLTYQSASEAERLYGWLSRPVQSVDHYFVPCGLGMTAAPVRGDVGIVQVRGGGHAVGGICLGENWAFRSEDRGVVTVKPKFVSVLGAWEVGYVDP</sequence>
<organism evidence="2 3">
    <name type="scientific">Aquimixticola soesokkakensis</name>
    <dbReference type="NCBI Taxonomy" id="1519096"/>
    <lineage>
        <taxon>Bacteria</taxon>
        <taxon>Pseudomonadati</taxon>
        <taxon>Pseudomonadota</taxon>
        <taxon>Alphaproteobacteria</taxon>
        <taxon>Rhodobacterales</taxon>
        <taxon>Paracoccaceae</taxon>
        <taxon>Aquimixticola</taxon>
    </lineage>
</organism>
<dbReference type="OrthoDB" id="6586924at2"/>